<evidence type="ECO:0000313" key="3">
    <source>
        <dbReference type="EMBL" id="OMJ20180.1"/>
    </source>
</evidence>
<dbReference type="EMBL" id="LSSN01001308">
    <property type="protein sequence ID" value="OMJ20180.1"/>
    <property type="molecule type" value="Genomic_DNA"/>
</dbReference>
<accession>A0A1R1XZV4</accession>
<dbReference type="Pfam" id="PF02114">
    <property type="entry name" value="Phosducin"/>
    <property type="match status" value="1"/>
</dbReference>
<protein>
    <submittedName>
        <fullName evidence="3">Phosducin-like protein 2</fullName>
    </submittedName>
</protein>
<comment type="similarity">
    <text evidence="1">Belongs to the phosducin family.</text>
</comment>
<proteinExistence type="inferred from homology"/>
<dbReference type="GO" id="GO:0006457">
    <property type="term" value="P:protein folding"/>
    <property type="evidence" value="ECO:0007669"/>
    <property type="project" value="TreeGrafter"/>
</dbReference>
<dbReference type="Proteomes" id="UP000187283">
    <property type="component" value="Unassembled WGS sequence"/>
</dbReference>
<dbReference type="Gene3D" id="3.40.30.10">
    <property type="entry name" value="Glutaredoxin"/>
    <property type="match status" value="1"/>
</dbReference>
<name>A0A1R1XZV4_9FUNG</name>
<evidence type="ECO:0000313" key="4">
    <source>
        <dbReference type="Proteomes" id="UP000187283"/>
    </source>
</evidence>
<evidence type="ECO:0000259" key="2">
    <source>
        <dbReference type="Pfam" id="PF02114"/>
    </source>
</evidence>
<dbReference type="STRING" id="133412.A0A1R1XZV4"/>
<keyword evidence="4" id="KW-1185">Reference proteome</keyword>
<reference evidence="3 4" key="1">
    <citation type="submission" date="2017-01" db="EMBL/GenBank/DDBJ databases">
        <authorList>
            <person name="Mah S.A."/>
            <person name="Swanson W.J."/>
            <person name="Moy G.W."/>
            <person name="Vacquier V.D."/>
        </authorList>
    </citation>
    <scope>NUCLEOTIDE SEQUENCE [LARGE SCALE GENOMIC DNA]</scope>
    <source>
        <strain evidence="3 4">GSMNP</strain>
    </source>
</reference>
<sequence>MHELASKGNFGELVNISKPDYEREVTVCSRDGACAVAVHLYAPGVEESLLVTSYFQKLAREHPSTKFVNIEGTKCIDKYPLVNMPTLIFYKNGNIVNQLVRIDKLGGVDMTMDTFTAYLRKFEMI</sequence>
<dbReference type="SUPFAM" id="SSF52833">
    <property type="entry name" value="Thioredoxin-like"/>
    <property type="match status" value="1"/>
</dbReference>
<dbReference type="OrthoDB" id="45518at2759"/>
<dbReference type="PANTHER" id="PTHR45809">
    <property type="entry name" value="VIRAL IAP-ASSOCIATED FACTOR HOMOLOG"/>
    <property type="match status" value="1"/>
</dbReference>
<dbReference type="GO" id="GO:0005737">
    <property type="term" value="C:cytoplasm"/>
    <property type="evidence" value="ECO:0007669"/>
    <property type="project" value="TreeGrafter"/>
</dbReference>
<dbReference type="InterPro" id="IPR051498">
    <property type="entry name" value="Phosducin-like_chap/apop_reg"/>
</dbReference>
<dbReference type="InterPro" id="IPR024253">
    <property type="entry name" value="Phosducin_thioredoxin-like_dom"/>
</dbReference>
<organism evidence="3 4">
    <name type="scientific">Smittium culicis</name>
    <dbReference type="NCBI Taxonomy" id="133412"/>
    <lineage>
        <taxon>Eukaryota</taxon>
        <taxon>Fungi</taxon>
        <taxon>Fungi incertae sedis</taxon>
        <taxon>Zoopagomycota</taxon>
        <taxon>Kickxellomycotina</taxon>
        <taxon>Harpellomycetes</taxon>
        <taxon>Harpellales</taxon>
        <taxon>Legeriomycetaceae</taxon>
        <taxon>Smittium</taxon>
    </lineage>
</organism>
<dbReference type="AlphaFoldDB" id="A0A1R1XZV4"/>
<gene>
    <name evidence="3" type="ORF">AYI70_g4269</name>
</gene>
<feature type="domain" description="Phosducin" evidence="2">
    <location>
        <begin position="34"/>
        <end position="123"/>
    </location>
</feature>
<dbReference type="InterPro" id="IPR036249">
    <property type="entry name" value="Thioredoxin-like_sf"/>
</dbReference>
<dbReference type="PANTHER" id="PTHR45809:SF3">
    <property type="entry name" value="VIRAL IAP-ASSOCIATED FACTOR HOMOLOG"/>
    <property type="match status" value="1"/>
</dbReference>
<comment type="caution">
    <text evidence="3">The sequence shown here is derived from an EMBL/GenBank/DDBJ whole genome shotgun (WGS) entry which is preliminary data.</text>
</comment>
<evidence type="ECO:0000256" key="1">
    <source>
        <dbReference type="ARBA" id="ARBA00009686"/>
    </source>
</evidence>